<dbReference type="RefSeq" id="WP_207830484.1">
    <property type="nucleotide sequence ID" value="NZ_CP088282.1"/>
</dbReference>
<sequence>MTSIFRSSLDEFEPLAREAALDIVALTAALLFAHGQTTERTVVTAERLGLALGMPASVLPDWDKLTVEIEGASLSQIVPAKPLGMDMNRVLAITAIVDRLCAGTLRAEEARPALLMAGSLPPVSTLHFTLFAAIGAASLGVIFGALDITSLTLIAASAALGALARRWLSTFSRNPFVQPLCAALIAGVLAAVSAISLHRPIPTALVAFCPCMVLVPGPHLLNGAIDLLRTRIALGIARLTYAGLVVLMICFGLLLGFTAGGAALPAAGPSVPVPLLADVIAAGWAVASFGTFFSMPWRMLPLPIAAGMLAHAARWALISLAGANVATGALVACILVSIVVAPVVDRLHLPFAALGFSAVVSMMPGFFLFEAASAVVELVSLGPHAPVTLLTSIAANGATAFLVILAMTFGLILPRMLLEHFLTPTV</sequence>
<dbReference type="InterPro" id="IPR024528">
    <property type="entry name" value="ThrE_2"/>
</dbReference>
<accession>A0ABS3MAS6</accession>
<feature type="transmembrane region" description="Helical" evidence="7">
    <location>
        <begin position="389"/>
        <end position="413"/>
    </location>
</feature>
<evidence type="ECO:0000256" key="6">
    <source>
        <dbReference type="ARBA" id="ARBA00034125"/>
    </source>
</evidence>
<feature type="transmembrane region" description="Helical" evidence="7">
    <location>
        <begin position="351"/>
        <end position="369"/>
    </location>
</feature>
<comment type="caution">
    <text evidence="10">The sequence shown here is derived from an EMBL/GenBank/DDBJ whole genome shotgun (WGS) entry which is preliminary data.</text>
</comment>
<feature type="transmembrane region" description="Helical" evidence="7">
    <location>
        <begin position="141"/>
        <end position="164"/>
    </location>
</feature>
<feature type="transmembrane region" description="Helical" evidence="7">
    <location>
        <begin position="113"/>
        <end position="135"/>
    </location>
</feature>
<evidence type="ECO:0000256" key="2">
    <source>
        <dbReference type="ARBA" id="ARBA00022475"/>
    </source>
</evidence>
<evidence type="ECO:0000259" key="8">
    <source>
        <dbReference type="Pfam" id="PF06738"/>
    </source>
</evidence>
<evidence type="ECO:0000259" key="9">
    <source>
        <dbReference type="Pfam" id="PF12821"/>
    </source>
</evidence>
<dbReference type="EMBL" id="JAGEPA010000001">
    <property type="protein sequence ID" value="MBO1428532.1"/>
    <property type="molecule type" value="Genomic_DNA"/>
</dbReference>
<evidence type="ECO:0000256" key="1">
    <source>
        <dbReference type="ARBA" id="ARBA00004651"/>
    </source>
</evidence>
<evidence type="ECO:0000313" key="10">
    <source>
        <dbReference type="EMBL" id="MBO1428532.1"/>
    </source>
</evidence>
<reference evidence="10" key="1">
    <citation type="journal article" date="2021" name="Int. J. Syst. Evol. Microbiol.">
        <title>Bradyrhizobium septentrionale sp. nov. (sv. septentrionale) and Bradyrhizobium quebecense sp. nov. (sv. septentrionale) associated with legumes native to Canada possess rearranged symbiosis genes and numerous insertion sequences.</title>
        <authorList>
            <person name="Bromfield E.S.P."/>
            <person name="Cloutier S."/>
        </authorList>
    </citation>
    <scope>NUCLEOTIDE SEQUENCE</scope>
    <source>
        <strain evidence="10">12S5</strain>
    </source>
</reference>
<protein>
    <submittedName>
        <fullName evidence="10">Threonine/serine exporter family protein</fullName>
    </submittedName>
</protein>
<feature type="transmembrane region" description="Helical" evidence="7">
    <location>
        <begin position="241"/>
        <end position="267"/>
    </location>
</feature>
<comment type="similarity">
    <text evidence="6">Belongs to the ThrE exporter (TC 2.A.79) family.</text>
</comment>
<feature type="transmembrane region" description="Helical" evidence="7">
    <location>
        <begin position="273"/>
        <end position="293"/>
    </location>
</feature>
<keyword evidence="3 7" id="KW-0812">Transmembrane</keyword>
<feature type="transmembrane region" description="Helical" evidence="7">
    <location>
        <begin position="201"/>
        <end position="221"/>
    </location>
</feature>
<keyword evidence="2" id="KW-1003">Cell membrane</keyword>
<feature type="domain" description="Threonine/serine exporter-like N-terminal" evidence="8">
    <location>
        <begin position="23"/>
        <end position="257"/>
    </location>
</feature>
<keyword evidence="5 7" id="KW-0472">Membrane</keyword>
<name>A0ABS3MAS6_9BRAD</name>
<feature type="domain" description="Threonine/Serine exporter ThrE" evidence="9">
    <location>
        <begin position="279"/>
        <end position="415"/>
    </location>
</feature>
<dbReference type="InterPro" id="IPR010619">
    <property type="entry name" value="ThrE-like_N"/>
</dbReference>
<feature type="transmembrane region" description="Helical" evidence="7">
    <location>
        <begin position="176"/>
        <end position="195"/>
    </location>
</feature>
<dbReference type="PANTHER" id="PTHR34390">
    <property type="entry name" value="UPF0442 PROTEIN YJJB-RELATED"/>
    <property type="match status" value="1"/>
</dbReference>
<organism evidence="10 11">
    <name type="scientific">Bradyrhizobium quebecense</name>
    <dbReference type="NCBI Taxonomy" id="2748629"/>
    <lineage>
        <taxon>Bacteria</taxon>
        <taxon>Pseudomonadati</taxon>
        <taxon>Pseudomonadota</taxon>
        <taxon>Alphaproteobacteria</taxon>
        <taxon>Hyphomicrobiales</taxon>
        <taxon>Nitrobacteraceae</taxon>
        <taxon>Bradyrhizobium</taxon>
    </lineage>
</organism>
<dbReference type="Pfam" id="PF12821">
    <property type="entry name" value="ThrE_2"/>
    <property type="match status" value="1"/>
</dbReference>
<evidence type="ECO:0000256" key="3">
    <source>
        <dbReference type="ARBA" id="ARBA00022692"/>
    </source>
</evidence>
<keyword evidence="4 7" id="KW-1133">Transmembrane helix</keyword>
<dbReference type="InterPro" id="IPR050539">
    <property type="entry name" value="ThrE_Dicarb/AminoAcid_Exp"/>
</dbReference>
<evidence type="ECO:0000256" key="7">
    <source>
        <dbReference type="SAM" id="Phobius"/>
    </source>
</evidence>
<dbReference type="Pfam" id="PF06738">
    <property type="entry name" value="ThrE"/>
    <property type="match status" value="1"/>
</dbReference>
<evidence type="ECO:0000256" key="4">
    <source>
        <dbReference type="ARBA" id="ARBA00022989"/>
    </source>
</evidence>
<dbReference type="Proteomes" id="UP000692816">
    <property type="component" value="Unassembled WGS sequence"/>
</dbReference>
<dbReference type="PANTHER" id="PTHR34390:SF2">
    <property type="entry name" value="SUCCINATE TRANSPORTER SUBUNIT YJJP-RELATED"/>
    <property type="match status" value="1"/>
</dbReference>
<gene>
    <name evidence="10" type="ORF">J4P68_03685</name>
</gene>
<evidence type="ECO:0000256" key="5">
    <source>
        <dbReference type="ARBA" id="ARBA00023136"/>
    </source>
</evidence>
<evidence type="ECO:0000313" key="11">
    <source>
        <dbReference type="Proteomes" id="UP000692816"/>
    </source>
</evidence>
<keyword evidence="11" id="KW-1185">Reference proteome</keyword>
<comment type="subcellular location">
    <subcellularLocation>
        <location evidence="1">Cell membrane</location>
        <topology evidence="1">Multi-pass membrane protein</topology>
    </subcellularLocation>
</comment>
<proteinExistence type="inferred from homology"/>
<feature type="transmembrane region" description="Helical" evidence="7">
    <location>
        <begin position="323"/>
        <end position="344"/>
    </location>
</feature>